<name>A0A9P4TSA6_9PEZI</name>
<dbReference type="Proteomes" id="UP000800235">
    <property type="component" value="Unassembled WGS sequence"/>
</dbReference>
<dbReference type="EMBL" id="MU007117">
    <property type="protein sequence ID" value="KAF2419683.1"/>
    <property type="molecule type" value="Genomic_DNA"/>
</dbReference>
<dbReference type="OrthoDB" id="3941414at2759"/>
<keyword evidence="2" id="KW-1185">Reference proteome</keyword>
<evidence type="ECO:0000313" key="2">
    <source>
        <dbReference type="Proteomes" id="UP000800235"/>
    </source>
</evidence>
<evidence type="ECO:0000313" key="1">
    <source>
        <dbReference type="EMBL" id="KAF2419683.1"/>
    </source>
</evidence>
<protein>
    <submittedName>
        <fullName evidence="1">Uncharacterized protein</fullName>
    </submittedName>
</protein>
<gene>
    <name evidence="1" type="ORF">EJ08DRAFT_702753</name>
</gene>
<reference evidence="1" key="1">
    <citation type="journal article" date="2020" name="Stud. Mycol.">
        <title>101 Dothideomycetes genomes: a test case for predicting lifestyles and emergence of pathogens.</title>
        <authorList>
            <person name="Haridas S."/>
            <person name="Albert R."/>
            <person name="Binder M."/>
            <person name="Bloem J."/>
            <person name="Labutti K."/>
            <person name="Salamov A."/>
            <person name="Andreopoulos B."/>
            <person name="Baker S."/>
            <person name="Barry K."/>
            <person name="Bills G."/>
            <person name="Bluhm B."/>
            <person name="Cannon C."/>
            <person name="Castanera R."/>
            <person name="Culley D."/>
            <person name="Daum C."/>
            <person name="Ezra D."/>
            <person name="Gonzalez J."/>
            <person name="Henrissat B."/>
            <person name="Kuo A."/>
            <person name="Liang C."/>
            <person name="Lipzen A."/>
            <person name="Lutzoni F."/>
            <person name="Magnuson J."/>
            <person name="Mondo S."/>
            <person name="Nolan M."/>
            <person name="Ohm R."/>
            <person name="Pangilinan J."/>
            <person name="Park H.-J."/>
            <person name="Ramirez L."/>
            <person name="Alfaro M."/>
            <person name="Sun H."/>
            <person name="Tritt A."/>
            <person name="Yoshinaga Y."/>
            <person name="Zwiers L.-H."/>
            <person name="Turgeon B."/>
            <person name="Goodwin S."/>
            <person name="Spatafora J."/>
            <person name="Crous P."/>
            <person name="Grigoriev I."/>
        </authorList>
    </citation>
    <scope>NUCLEOTIDE SEQUENCE</scope>
    <source>
        <strain evidence="1">CBS 130266</strain>
    </source>
</reference>
<organism evidence="1 2">
    <name type="scientific">Tothia fuscella</name>
    <dbReference type="NCBI Taxonomy" id="1048955"/>
    <lineage>
        <taxon>Eukaryota</taxon>
        <taxon>Fungi</taxon>
        <taxon>Dikarya</taxon>
        <taxon>Ascomycota</taxon>
        <taxon>Pezizomycotina</taxon>
        <taxon>Dothideomycetes</taxon>
        <taxon>Pleosporomycetidae</taxon>
        <taxon>Venturiales</taxon>
        <taxon>Cylindrosympodiaceae</taxon>
        <taxon>Tothia</taxon>
    </lineage>
</organism>
<sequence>MTWLKGMINAVVNDAKDEKEDDYKIITPDYSLTNLALRPEKTPYHSPILPKPVGNETRGPLELVLLIDFSGSKNDLNPVPPTDEGAEFGQKGFTVLDLTKQVVCTPQVLLQALYMKIKNKSLAKDKLQPKECRYLWSGTDSQSTRSVAIHA</sequence>
<comment type="caution">
    <text evidence="1">The sequence shown here is derived from an EMBL/GenBank/DDBJ whole genome shotgun (WGS) entry which is preliminary data.</text>
</comment>
<accession>A0A9P4TSA6</accession>
<proteinExistence type="predicted"/>
<dbReference type="AlphaFoldDB" id="A0A9P4TSA6"/>